<keyword evidence="2" id="KW-1185">Reference proteome</keyword>
<evidence type="ECO:0000313" key="1">
    <source>
        <dbReference type="EMBL" id="SHN03518.1"/>
    </source>
</evidence>
<sequence length="245" mass="27279">MPLASHLVFIIGPASLRARWRCLHASVPMPLLRNLCCALLFLNLAGCYSLSPVDIDKSIRPAKDGATSYLVGVVGVWPDAKYSLHEQSLLLRQKGGGGSASARLRNNVHLRTPRDIRDGRRGIGTLFVMPLKPGQYELYNVLFKRSEGTTAWRREDFSIPLQLEPGKAYYIGDFRAACIDYDGHCSFIHSYNLKRDQALTTGKHPELPPLQQLELKHMEGAYPIMLDSEAENAAVYKTILSGQAK</sequence>
<evidence type="ECO:0000313" key="2">
    <source>
        <dbReference type="Proteomes" id="UP000184305"/>
    </source>
</evidence>
<dbReference type="AlphaFoldDB" id="A0A1M7NJP8"/>
<reference evidence="2" key="1">
    <citation type="submission" date="2016-11" db="EMBL/GenBank/DDBJ databases">
        <authorList>
            <person name="Varghese N."/>
            <person name="Submissions S."/>
        </authorList>
    </citation>
    <scope>NUCLEOTIDE SEQUENCE [LARGE SCALE GENOMIC DNA]</scope>
    <source>
        <strain evidence="2">CECT 8089</strain>
    </source>
</reference>
<name>A0A1M7NJP8_9GAMM</name>
<gene>
    <name evidence="1" type="ORF">SAMN05216288_0338</name>
</gene>
<dbReference type="EMBL" id="FRBQ01000012">
    <property type="protein sequence ID" value="SHN03518.1"/>
    <property type="molecule type" value="Genomic_DNA"/>
</dbReference>
<organism evidence="1 2">
    <name type="scientific">Phytopseudomonas punonensis</name>
    <dbReference type="NCBI Taxonomy" id="1220495"/>
    <lineage>
        <taxon>Bacteria</taxon>
        <taxon>Pseudomonadati</taxon>
        <taxon>Pseudomonadota</taxon>
        <taxon>Gammaproteobacteria</taxon>
        <taxon>Pseudomonadales</taxon>
        <taxon>Pseudomonadaceae</taxon>
        <taxon>Phytopseudomonas</taxon>
    </lineage>
</organism>
<dbReference type="STRING" id="1220495.SAMN05216288_0338"/>
<accession>A0A1M7NJP8</accession>
<proteinExistence type="predicted"/>
<protein>
    <submittedName>
        <fullName evidence="1">Uncharacterized protein</fullName>
    </submittedName>
</protein>
<dbReference type="Proteomes" id="UP000184305">
    <property type="component" value="Unassembled WGS sequence"/>
</dbReference>